<gene>
    <name evidence="1" type="ORF">BCR35DRAFT_355565</name>
</gene>
<evidence type="ECO:0000313" key="2">
    <source>
        <dbReference type="Proteomes" id="UP000193467"/>
    </source>
</evidence>
<dbReference type="AlphaFoldDB" id="A0A1Y2DCH3"/>
<keyword evidence="2" id="KW-1185">Reference proteome</keyword>
<reference evidence="1 2" key="1">
    <citation type="submission" date="2016-07" db="EMBL/GenBank/DDBJ databases">
        <title>Pervasive Adenine N6-methylation of Active Genes in Fungi.</title>
        <authorList>
            <consortium name="DOE Joint Genome Institute"/>
            <person name="Mondo S.J."/>
            <person name="Dannebaum R.O."/>
            <person name="Kuo R.C."/>
            <person name="Labutti K."/>
            <person name="Haridas S."/>
            <person name="Kuo A."/>
            <person name="Salamov A."/>
            <person name="Ahrendt S.R."/>
            <person name="Lipzen A."/>
            <person name="Sullivan W."/>
            <person name="Andreopoulos W.B."/>
            <person name="Clum A."/>
            <person name="Lindquist E."/>
            <person name="Daum C."/>
            <person name="Ramamoorthy G.K."/>
            <person name="Gryganskyi A."/>
            <person name="Culley D."/>
            <person name="Magnuson J.K."/>
            <person name="James T.Y."/>
            <person name="O'Malley M.A."/>
            <person name="Stajich J.E."/>
            <person name="Spatafora J.W."/>
            <person name="Visel A."/>
            <person name="Grigoriev I.V."/>
        </authorList>
    </citation>
    <scope>NUCLEOTIDE SEQUENCE [LARGE SCALE GENOMIC DNA]</scope>
    <source>
        <strain evidence="1 2">62-1032</strain>
    </source>
</reference>
<evidence type="ECO:0000313" key="1">
    <source>
        <dbReference type="EMBL" id="ORY56816.1"/>
    </source>
</evidence>
<comment type="caution">
    <text evidence="1">The sequence shown here is derived from an EMBL/GenBank/DDBJ whole genome shotgun (WGS) entry which is preliminary data.</text>
</comment>
<evidence type="ECO:0008006" key="3">
    <source>
        <dbReference type="Google" id="ProtNLM"/>
    </source>
</evidence>
<dbReference type="Gene3D" id="3.80.10.10">
    <property type="entry name" value="Ribonuclease Inhibitor"/>
    <property type="match status" value="1"/>
</dbReference>
<proteinExistence type="predicted"/>
<dbReference type="InterPro" id="IPR032675">
    <property type="entry name" value="LRR_dom_sf"/>
</dbReference>
<protein>
    <recommendedName>
        <fullName evidence="3">F-box domain-containing protein</fullName>
    </recommendedName>
</protein>
<organism evidence="1 2">
    <name type="scientific">Leucosporidium creatinivorum</name>
    <dbReference type="NCBI Taxonomy" id="106004"/>
    <lineage>
        <taxon>Eukaryota</taxon>
        <taxon>Fungi</taxon>
        <taxon>Dikarya</taxon>
        <taxon>Basidiomycota</taxon>
        <taxon>Pucciniomycotina</taxon>
        <taxon>Microbotryomycetes</taxon>
        <taxon>Leucosporidiales</taxon>
        <taxon>Leucosporidium</taxon>
    </lineage>
</organism>
<feature type="non-terminal residue" evidence="1">
    <location>
        <position position="335"/>
    </location>
</feature>
<name>A0A1Y2DCH3_9BASI</name>
<dbReference type="SUPFAM" id="SSF52047">
    <property type="entry name" value="RNI-like"/>
    <property type="match status" value="1"/>
</dbReference>
<dbReference type="EMBL" id="MCGR01000084">
    <property type="protein sequence ID" value="ORY56816.1"/>
    <property type="molecule type" value="Genomic_DNA"/>
</dbReference>
<accession>A0A1Y2DCH3</accession>
<dbReference type="Proteomes" id="UP000193467">
    <property type="component" value="Unassembled WGS sequence"/>
</dbReference>
<sequence length="335" mass="38114">MAVFQDLPAELLLRVLELTPAHHRKHDDDDDVDDEAAVHVRATFTRTSLVAGSWRAPSQRLLVSTFKVASQEAVWKRYLKAVSTPGAFPQAPVKHLVLFDAVGHDSADQLALLQRRDIELQELSVCEKLSKLPASHIRLFQELRRLHLDYTIEFDEATQSSTERSLESLSIESTVEELPSFLRPLSTVTPRLTRLELHCWFGSFSNTFVTLLQDIAPQLRSLYLQGCCFGKERREPVFSSSVFDSFFAACTSLSALRLSLVNFSDLHHILALLPSTLALLDTDPPLKELRASERIGLDPFAGAMDYPCMRKLRRWRLTRDKSSYGIHWKGRRAWE</sequence>
<dbReference type="InParanoid" id="A0A1Y2DCH3"/>